<feature type="compositionally biased region" description="Basic and acidic residues" evidence="2">
    <location>
        <begin position="60"/>
        <end position="69"/>
    </location>
</feature>
<dbReference type="RefSeq" id="WP_149073864.1">
    <property type="nucleotide sequence ID" value="NZ_CP043329.1"/>
</dbReference>
<feature type="coiled-coil region" evidence="1">
    <location>
        <begin position="1"/>
        <end position="28"/>
    </location>
</feature>
<accession>A0A5C0VGL8</accession>
<name>A0A5C0VGL8_9SPHI</name>
<keyword evidence="1" id="KW-0175">Coiled coil</keyword>
<feature type="region of interest" description="Disordered" evidence="2">
    <location>
        <begin position="46"/>
        <end position="69"/>
    </location>
</feature>
<dbReference type="Proteomes" id="UP000323653">
    <property type="component" value="Chromosome"/>
</dbReference>
<evidence type="ECO:0000313" key="3">
    <source>
        <dbReference type="EMBL" id="QEK50751.1"/>
    </source>
</evidence>
<gene>
    <name evidence="3" type="ORF">FYC62_03015</name>
</gene>
<reference evidence="3 4" key="1">
    <citation type="submission" date="2019-08" db="EMBL/GenBank/DDBJ databases">
        <title>Pedobacter sp. nov., isolated from Han river, South Korea.</title>
        <authorList>
            <person name="Lee D.-H."/>
            <person name="Kim Y.-S."/>
            <person name="Hwang E.-M."/>
            <person name="Le Tran T.C."/>
            <person name="Cha C.-J."/>
        </authorList>
    </citation>
    <scope>NUCLEOTIDE SEQUENCE [LARGE SCALE GENOMIC DNA]</scope>
    <source>
        <strain evidence="3 4">CJ43</strain>
    </source>
</reference>
<protein>
    <submittedName>
        <fullName evidence="3">Uncharacterized protein</fullName>
    </submittedName>
</protein>
<sequence>MESKVEKLNELKEKELKLKEELLREGHEGIKDNNPDPVIDAKDTFTVSPANKSRAHKGHIGPDKEPGTF</sequence>
<organism evidence="3 4">
    <name type="scientific">Pedobacter aquae</name>
    <dbReference type="NCBI Taxonomy" id="2605747"/>
    <lineage>
        <taxon>Bacteria</taxon>
        <taxon>Pseudomonadati</taxon>
        <taxon>Bacteroidota</taxon>
        <taxon>Sphingobacteriia</taxon>
        <taxon>Sphingobacteriales</taxon>
        <taxon>Sphingobacteriaceae</taxon>
        <taxon>Pedobacter</taxon>
    </lineage>
</organism>
<proteinExistence type="predicted"/>
<evidence type="ECO:0000313" key="4">
    <source>
        <dbReference type="Proteomes" id="UP000323653"/>
    </source>
</evidence>
<evidence type="ECO:0000256" key="2">
    <source>
        <dbReference type="SAM" id="MobiDB-lite"/>
    </source>
</evidence>
<keyword evidence="4" id="KW-1185">Reference proteome</keyword>
<dbReference type="AlphaFoldDB" id="A0A5C0VGL8"/>
<dbReference type="KEGG" id="pej:FYC62_03015"/>
<evidence type="ECO:0000256" key="1">
    <source>
        <dbReference type="SAM" id="Coils"/>
    </source>
</evidence>
<dbReference type="EMBL" id="CP043329">
    <property type="protein sequence ID" value="QEK50751.1"/>
    <property type="molecule type" value="Genomic_DNA"/>
</dbReference>